<dbReference type="RefSeq" id="WP_289597662.1">
    <property type="nucleotide sequence ID" value="NZ_JAUDBR010000020.1"/>
</dbReference>
<keyword evidence="3" id="KW-1185">Reference proteome</keyword>
<gene>
    <name evidence="2" type="ORF">QUV91_11610</name>
</gene>
<reference evidence="3" key="1">
    <citation type="submission" date="2023-06" db="EMBL/GenBank/DDBJ databases">
        <title>Identification and characterization of horizontal gene transfer across gut microbiota members of farm animals based on homology search.</title>
        <authorList>
            <person name="Zeman M."/>
            <person name="Kubasova T."/>
            <person name="Jahodarova E."/>
            <person name="Nykrynova M."/>
            <person name="Rychlik I."/>
        </authorList>
    </citation>
    <scope>NUCLEOTIDE SEQUENCE [LARGE SCALE GENOMIC DNA]</scope>
    <source>
        <strain evidence="3">ET81</strain>
    </source>
</reference>
<evidence type="ECO:0000256" key="1">
    <source>
        <dbReference type="SAM" id="MobiDB-lite"/>
    </source>
</evidence>
<feature type="region of interest" description="Disordered" evidence="1">
    <location>
        <begin position="1"/>
        <end position="57"/>
    </location>
</feature>
<proteinExistence type="predicted"/>
<comment type="caution">
    <text evidence="2">The sequence shown here is derived from an EMBL/GenBank/DDBJ whole genome shotgun (WGS) entry which is preliminary data.</text>
</comment>
<protein>
    <submittedName>
        <fullName evidence="2">Uncharacterized protein</fullName>
    </submittedName>
</protein>
<accession>A0ABT7U0U9</accession>
<dbReference type="Proteomes" id="UP001529257">
    <property type="component" value="Unassembled WGS sequence"/>
</dbReference>
<evidence type="ECO:0000313" key="3">
    <source>
        <dbReference type="Proteomes" id="UP001529257"/>
    </source>
</evidence>
<dbReference type="EMBL" id="JAUDBR010000020">
    <property type="protein sequence ID" value="MDM8077697.1"/>
    <property type="molecule type" value="Genomic_DNA"/>
</dbReference>
<organism evidence="2 3">
    <name type="scientific">Actinomyces viscosus</name>
    <dbReference type="NCBI Taxonomy" id="1656"/>
    <lineage>
        <taxon>Bacteria</taxon>
        <taxon>Bacillati</taxon>
        <taxon>Actinomycetota</taxon>
        <taxon>Actinomycetes</taxon>
        <taxon>Actinomycetales</taxon>
        <taxon>Actinomycetaceae</taxon>
        <taxon>Actinomyces</taxon>
    </lineage>
</organism>
<name>A0ABT7U0U9_ACTVI</name>
<feature type="compositionally biased region" description="Low complexity" evidence="1">
    <location>
        <begin position="37"/>
        <end position="57"/>
    </location>
</feature>
<sequence length="57" mass="5631">MTPRTRGAQHNHPSPEVGATRAGIAAEALGRRLLERAGAATSGSAPATPTASASPPT</sequence>
<reference evidence="2 3" key="2">
    <citation type="submission" date="2023-06" db="EMBL/GenBank/DDBJ databases">
        <authorList>
            <person name="Zeman M."/>
            <person name="Kubasova T."/>
            <person name="Jahodarova E."/>
            <person name="Nykrynova M."/>
            <person name="Rychlik I."/>
        </authorList>
    </citation>
    <scope>NUCLEOTIDE SEQUENCE [LARGE SCALE GENOMIC DNA]</scope>
    <source>
        <strain evidence="2 3">ET81</strain>
    </source>
</reference>
<evidence type="ECO:0000313" key="2">
    <source>
        <dbReference type="EMBL" id="MDM8077697.1"/>
    </source>
</evidence>